<protein>
    <submittedName>
        <fullName evidence="1">Uncharacterized protein</fullName>
    </submittedName>
</protein>
<accession>X1KML5</accession>
<gene>
    <name evidence="1" type="ORF">S03H2_65015</name>
</gene>
<evidence type="ECO:0000313" key="1">
    <source>
        <dbReference type="EMBL" id="GAH83293.1"/>
    </source>
</evidence>
<name>X1KML5_9ZZZZ</name>
<reference evidence="1" key="1">
    <citation type="journal article" date="2014" name="Front. Microbiol.">
        <title>High frequency of phylogenetically diverse reductive dehalogenase-homologous genes in deep subseafloor sedimentary metagenomes.</title>
        <authorList>
            <person name="Kawai M."/>
            <person name="Futagami T."/>
            <person name="Toyoda A."/>
            <person name="Takaki Y."/>
            <person name="Nishi S."/>
            <person name="Hori S."/>
            <person name="Arai W."/>
            <person name="Tsubouchi T."/>
            <person name="Morono Y."/>
            <person name="Uchiyama I."/>
            <person name="Ito T."/>
            <person name="Fujiyama A."/>
            <person name="Inagaki F."/>
            <person name="Takami H."/>
        </authorList>
    </citation>
    <scope>NUCLEOTIDE SEQUENCE</scope>
    <source>
        <strain evidence="1">Expedition CK06-06</strain>
    </source>
</reference>
<organism evidence="1">
    <name type="scientific">marine sediment metagenome</name>
    <dbReference type="NCBI Taxonomy" id="412755"/>
    <lineage>
        <taxon>unclassified sequences</taxon>
        <taxon>metagenomes</taxon>
        <taxon>ecological metagenomes</taxon>
    </lineage>
</organism>
<dbReference type="AlphaFoldDB" id="X1KML5"/>
<sequence length="42" mass="4796">MTIALMRNRIRTSYKYFIFCPSAAADIYLSVIGKFTGPDIFC</sequence>
<comment type="caution">
    <text evidence="1">The sequence shown here is derived from an EMBL/GenBank/DDBJ whole genome shotgun (WGS) entry which is preliminary data.</text>
</comment>
<proteinExistence type="predicted"/>
<dbReference type="EMBL" id="BARU01042294">
    <property type="protein sequence ID" value="GAH83293.1"/>
    <property type="molecule type" value="Genomic_DNA"/>
</dbReference>